<reference evidence="7" key="1">
    <citation type="journal article" date="2011" name="Genome Biol.">
        <title>Comparative and functional genomics provide insights into the pathogenicity of dermatophytic fungi.</title>
        <authorList>
            <person name="Burmester A."/>
            <person name="Shelest E."/>
            <person name="Gloeckner G."/>
            <person name="Heddergott C."/>
            <person name="Schindler S."/>
            <person name="Staib P."/>
            <person name="Heidel A."/>
            <person name="Felder M."/>
            <person name="Petzold A."/>
            <person name="Szafranski K."/>
            <person name="Feuermann M."/>
            <person name="Pedruzzi I."/>
            <person name="Priebe S."/>
            <person name="Groth M."/>
            <person name="Winkler R."/>
            <person name="Li W."/>
            <person name="Kniemeyer O."/>
            <person name="Schroeckh V."/>
            <person name="Hertweck C."/>
            <person name="Hube B."/>
            <person name="White T.C."/>
            <person name="Platzer M."/>
            <person name="Guthke R."/>
            <person name="Heitman J."/>
            <person name="Woestemeyer J."/>
            <person name="Zipfel P.F."/>
            <person name="Monod M."/>
            <person name="Brakhage A.A."/>
        </authorList>
    </citation>
    <scope>NUCLEOTIDE SEQUENCE [LARGE SCALE GENOMIC DNA]</scope>
    <source>
        <strain evidence="7">HKI 0517</strain>
    </source>
</reference>
<feature type="compositionally biased region" description="Acidic residues" evidence="4">
    <location>
        <begin position="125"/>
        <end position="135"/>
    </location>
</feature>
<protein>
    <recommendedName>
        <fullName evidence="5">HMG box domain-containing protein</fullName>
    </recommendedName>
</protein>
<evidence type="ECO:0000256" key="1">
    <source>
        <dbReference type="ARBA" id="ARBA00004123"/>
    </source>
</evidence>
<evidence type="ECO:0000256" key="3">
    <source>
        <dbReference type="PROSITE-ProRule" id="PRU00267"/>
    </source>
</evidence>
<feature type="region of interest" description="Disordered" evidence="4">
    <location>
        <begin position="329"/>
        <end position="358"/>
    </location>
</feature>
<feature type="DNA-binding region" description="HMG box" evidence="3">
    <location>
        <begin position="359"/>
        <end position="423"/>
    </location>
</feature>
<feature type="region of interest" description="Disordered" evidence="4">
    <location>
        <begin position="1"/>
        <end position="29"/>
    </location>
</feature>
<dbReference type="Proteomes" id="UP000008383">
    <property type="component" value="Unassembled WGS sequence"/>
</dbReference>
<comment type="caution">
    <text evidence="6">The sequence shown here is derived from an EMBL/GenBank/DDBJ whole genome shotgun (WGS) entry which is preliminary data.</text>
</comment>
<feature type="compositionally biased region" description="Polar residues" evidence="4">
    <location>
        <begin position="1"/>
        <end position="17"/>
    </location>
</feature>
<feature type="compositionally biased region" description="Polar residues" evidence="4">
    <location>
        <begin position="175"/>
        <end position="192"/>
    </location>
</feature>
<evidence type="ECO:0000313" key="7">
    <source>
        <dbReference type="Proteomes" id="UP000008383"/>
    </source>
</evidence>
<sequence length="423" mass="46985">MASEPDSNLHANPQNASMPPHPNPPSIEAAYKRKCIALKKRLDEVEAHNEAMRLRNAQGIRYIQKMRLESCMMLERLSVLMGMADGSGRQGESEVTGRAAALMRESGHLLDEERSRAGQKRSGEDLDALGEESDDMYFRAVTDDAAWMRQPQERPLRPKRSRKSDERPAGHGAGDSTNINDAGNSNSNMDSVSTTFPISSYPPSTYSTPLQHEPPILPLPRVTPCPGYRGPPLPPTPIPTPLPYPHLSFRSALGHYHFNIPHLQECLDAIEQRGNRSGPLLTPINTYTPTYTPAITPPRTASSYNSNPTPTPTTQQYTAVHRPTDSYTMQVDHHHTSSANPSANDLSSFPPATSGREPPHRYVSAFEAFTNYKRASLTEALVRSYGQRVTDEDIDRALVKEWDALDPAKKREFGERLEKENGV</sequence>
<keyword evidence="3" id="KW-0238">DNA-binding</keyword>
<dbReference type="GO" id="GO:0003677">
    <property type="term" value="F:DNA binding"/>
    <property type="evidence" value="ECO:0007669"/>
    <property type="project" value="UniProtKB-UniRule"/>
</dbReference>
<dbReference type="GO" id="GO:0005634">
    <property type="term" value="C:nucleus"/>
    <property type="evidence" value="ECO:0007669"/>
    <property type="project" value="UniProtKB-SubCell"/>
</dbReference>
<feature type="compositionally biased region" description="Basic and acidic residues" evidence="4">
    <location>
        <begin position="105"/>
        <end position="124"/>
    </location>
</feature>
<keyword evidence="7" id="KW-1185">Reference proteome</keyword>
<keyword evidence="2 3" id="KW-0539">Nucleus</keyword>
<dbReference type="AlphaFoldDB" id="D4D0Q2"/>
<evidence type="ECO:0000313" key="6">
    <source>
        <dbReference type="EMBL" id="EFE44581.1"/>
    </source>
</evidence>
<feature type="domain" description="HMG box" evidence="5">
    <location>
        <begin position="359"/>
        <end position="423"/>
    </location>
</feature>
<dbReference type="InterPro" id="IPR009071">
    <property type="entry name" value="HMG_box_dom"/>
</dbReference>
<organism evidence="6 7">
    <name type="scientific">Trichophyton verrucosum (strain HKI 0517)</name>
    <dbReference type="NCBI Taxonomy" id="663202"/>
    <lineage>
        <taxon>Eukaryota</taxon>
        <taxon>Fungi</taxon>
        <taxon>Dikarya</taxon>
        <taxon>Ascomycota</taxon>
        <taxon>Pezizomycotina</taxon>
        <taxon>Eurotiomycetes</taxon>
        <taxon>Eurotiomycetidae</taxon>
        <taxon>Onygenales</taxon>
        <taxon>Arthrodermataceae</taxon>
        <taxon>Trichophyton</taxon>
    </lineage>
</organism>
<evidence type="ECO:0000259" key="5">
    <source>
        <dbReference type="PROSITE" id="PS50118"/>
    </source>
</evidence>
<proteinExistence type="predicted"/>
<dbReference type="OrthoDB" id="10070927at2759"/>
<evidence type="ECO:0000256" key="2">
    <source>
        <dbReference type="ARBA" id="ARBA00023242"/>
    </source>
</evidence>
<dbReference type="KEGG" id="tve:TRV_00647"/>
<dbReference type="RefSeq" id="XP_003025192.1">
    <property type="nucleotide sequence ID" value="XM_003025146.1"/>
</dbReference>
<dbReference type="PROSITE" id="PS50118">
    <property type="entry name" value="HMG_BOX_2"/>
    <property type="match status" value="1"/>
</dbReference>
<dbReference type="InterPro" id="IPR056513">
    <property type="entry name" value="INO80F"/>
</dbReference>
<evidence type="ECO:0000256" key="4">
    <source>
        <dbReference type="SAM" id="MobiDB-lite"/>
    </source>
</evidence>
<dbReference type="EMBL" id="ACYE01000039">
    <property type="protein sequence ID" value="EFE44581.1"/>
    <property type="molecule type" value="Genomic_DNA"/>
</dbReference>
<feature type="compositionally biased region" description="Polar residues" evidence="4">
    <location>
        <begin position="337"/>
        <end position="351"/>
    </location>
</feature>
<comment type="subcellular location">
    <subcellularLocation>
        <location evidence="1">Nucleus</location>
    </subcellularLocation>
</comment>
<feature type="region of interest" description="Disordered" evidence="4">
    <location>
        <begin position="104"/>
        <end position="196"/>
    </location>
</feature>
<dbReference type="HOGENOM" id="CLU_054776_0_0_1"/>
<name>D4D0Q2_TRIVH</name>
<dbReference type="Pfam" id="PF24245">
    <property type="entry name" value="INO80F"/>
    <property type="match status" value="1"/>
</dbReference>
<dbReference type="GeneID" id="9580685"/>
<accession>D4D0Q2</accession>
<gene>
    <name evidence="6" type="ORF">TRV_00647</name>
</gene>